<protein>
    <submittedName>
        <fullName evidence="1">RNA polymerase subunit AC19</fullName>
    </submittedName>
</protein>
<dbReference type="EMBL" id="JAMZIH010005156">
    <property type="protein sequence ID" value="KAJ1675889.1"/>
    <property type="molecule type" value="Genomic_DNA"/>
</dbReference>
<proteinExistence type="predicted"/>
<comment type="caution">
    <text evidence="1">The sequence shown here is derived from an EMBL/GenBank/DDBJ whole genome shotgun (WGS) entry which is preliminary data.</text>
</comment>
<gene>
    <name evidence="1" type="primary">RPC19</name>
    <name evidence="1" type="ORF">EV182_000380</name>
</gene>
<dbReference type="Proteomes" id="UP001145114">
    <property type="component" value="Unassembled WGS sequence"/>
</dbReference>
<evidence type="ECO:0000313" key="2">
    <source>
        <dbReference type="Proteomes" id="UP001145114"/>
    </source>
</evidence>
<accession>A0ACC1HNF0</accession>
<name>A0ACC1HNF0_9FUNG</name>
<reference evidence="1" key="1">
    <citation type="submission" date="2022-06" db="EMBL/GenBank/DDBJ databases">
        <title>Phylogenomic reconstructions and comparative analyses of Kickxellomycotina fungi.</title>
        <authorList>
            <person name="Reynolds N.K."/>
            <person name="Stajich J.E."/>
            <person name="Barry K."/>
            <person name="Grigoriev I.V."/>
            <person name="Crous P."/>
            <person name="Smith M.E."/>
        </authorList>
    </citation>
    <scope>NUCLEOTIDE SEQUENCE</scope>
    <source>
        <strain evidence="1">RSA 2271</strain>
    </source>
</reference>
<sequence>MGTDKSAKKVSKSKRGQQEHDERPPAAATTATETEQPKQDGSKMEIEEPAHGEGQVAATSAKDGLAESQPQREGGEGEENGAEAEAEIDPKVRIASASDDLTSVTFAIADEDHTLGNALRWAIMKNSQVDFCGYSIPHPADNIMNVRIQTTDDTNAIKAMEKGLDDLESMAKFIHGKLHEELSAGNYNTSGEVHILD</sequence>
<organism evidence="1 2">
    <name type="scientific">Spiromyces aspiralis</name>
    <dbReference type="NCBI Taxonomy" id="68401"/>
    <lineage>
        <taxon>Eukaryota</taxon>
        <taxon>Fungi</taxon>
        <taxon>Fungi incertae sedis</taxon>
        <taxon>Zoopagomycota</taxon>
        <taxon>Kickxellomycotina</taxon>
        <taxon>Kickxellomycetes</taxon>
        <taxon>Kickxellales</taxon>
        <taxon>Kickxellaceae</taxon>
        <taxon>Spiromyces</taxon>
    </lineage>
</organism>
<keyword evidence="2" id="KW-1185">Reference proteome</keyword>
<evidence type="ECO:0000313" key="1">
    <source>
        <dbReference type="EMBL" id="KAJ1675889.1"/>
    </source>
</evidence>